<proteinExistence type="predicted"/>
<keyword evidence="1" id="KW-0812">Transmembrane</keyword>
<feature type="transmembrane region" description="Helical" evidence="1">
    <location>
        <begin position="61"/>
        <end position="80"/>
    </location>
</feature>
<organism evidence="2">
    <name type="scientific">Rhizophora mucronata</name>
    <name type="common">Asiatic mangrove</name>
    <dbReference type="NCBI Taxonomy" id="61149"/>
    <lineage>
        <taxon>Eukaryota</taxon>
        <taxon>Viridiplantae</taxon>
        <taxon>Streptophyta</taxon>
        <taxon>Embryophyta</taxon>
        <taxon>Tracheophyta</taxon>
        <taxon>Spermatophyta</taxon>
        <taxon>Magnoliopsida</taxon>
        <taxon>eudicotyledons</taxon>
        <taxon>Gunneridae</taxon>
        <taxon>Pentapetalae</taxon>
        <taxon>rosids</taxon>
        <taxon>fabids</taxon>
        <taxon>Malpighiales</taxon>
        <taxon>Rhizophoraceae</taxon>
        <taxon>Rhizophora</taxon>
    </lineage>
</organism>
<protein>
    <submittedName>
        <fullName evidence="2">Uncharacterized protein</fullName>
    </submittedName>
</protein>
<evidence type="ECO:0000313" key="2">
    <source>
        <dbReference type="EMBL" id="MBX50927.1"/>
    </source>
</evidence>
<evidence type="ECO:0000256" key="1">
    <source>
        <dbReference type="SAM" id="Phobius"/>
    </source>
</evidence>
<keyword evidence="1" id="KW-1133">Transmembrane helix</keyword>
<dbReference type="EMBL" id="GGEC01070443">
    <property type="protein sequence ID" value="MBX50927.1"/>
    <property type="molecule type" value="Transcribed_RNA"/>
</dbReference>
<reference evidence="2" key="1">
    <citation type="submission" date="2018-02" db="EMBL/GenBank/DDBJ databases">
        <title>Rhizophora mucronata_Transcriptome.</title>
        <authorList>
            <person name="Meera S.P."/>
            <person name="Sreeshan A."/>
            <person name="Augustine A."/>
        </authorList>
    </citation>
    <scope>NUCLEOTIDE SEQUENCE</scope>
    <source>
        <tissue evidence="2">Leaf</tissue>
    </source>
</reference>
<name>A0A2P2P8A4_RHIMU</name>
<keyword evidence="1" id="KW-0472">Membrane</keyword>
<sequence length="97" mass="10972">MPLPKKKPKLRCSLLLSNRTSIPSLQTLTPKRPHSPIARALHWCRKIAPASSSDSGGKVHLGLPVFLFGFFSTLQFLFFIPSIRPFKKRLRPILKLP</sequence>
<accession>A0A2P2P8A4</accession>
<dbReference type="AlphaFoldDB" id="A0A2P2P8A4"/>